<dbReference type="GO" id="GO:0009507">
    <property type="term" value="C:chloroplast"/>
    <property type="evidence" value="ECO:0007669"/>
    <property type="project" value="UniProtKB-SubCell"/>
</dbReference>
<feature type="region of interest" description="Disordered" evidence="10">
    <location>
        <begin position="1"/>
        <end position="71"/>
    </location>
</feature>
<dbReference type="InterPro" id="IPR033644">
    <property type="entry name" value="Ferrochelatase_C"/>
</dbReference>
<evidence type="ECO:0000256" key="4">
    <source>
        <dbReference type="ARBA" id="ARBA00023004"/>
    </source>
</evidence>
<dbReference type="EC" id="4.98.1.1" evidence="9"/>
<dbReference type="PANTHER" id="PTHR11108:SF1">
    <property type="entry name" value="FERROCHELATASE, MITOCHONDRIAL"/>
    <property type="match status" value="1"/>
</dbReference>
<dbReference type="FunFam" id="3.40.50.1400:FF:000006">
    <property type="entry name" value="Ferrochelatase"/>
    <property type="match status" value="1"/>
</dbReference>
<dbReference type="GO" id="GO:0006783">
    <property type="term" value="P:heme biosynthetic process"/>
    <property type="evidence" value="ECO:0007669"/>
    <property type="project" value="UniProtKB-UniRule"/>
</dbReference>
<evidence type="ECO:0000313" key="11">
    <source>
        <dbReference type="EMBL" id="GHP08061.1"/>
    </source>
</evidence>
<proteinExistence type="inferred from homology"/>
<dbReference type="Gene3D" id="3.40.50.1400">
    <property type="match status" value="2"/>
</dbReference>
<comment type="similarity">
    <text evidence="3 9">Belongs to the ferrochelatase family.</text>
</comment>
<evidence type="ECO:0000256" key="1">
    <source>
        <dbReference type="ARBA" id="ARBA00004229"/>
    </source>
</evidence>
<keyword evidence="4 9" id="KW-0408">Iron</keyword>
<dbReference type="InterPro" id="IPR001015">
    <property type="entry name" value="Ferrochelatase"/>
</dbReference>
<feature type="compositionally biased region" description="Basic residues" evidence="10">
    <location>
        <begin position="33"/>
        <end position="44"/>
    </location>
</feature>
<dbReference type="UniPathway" id="UPA00252">
    <property type="reaction ID" value="UER00325"/>
</dbReference>
<comment type="caution">
    <text evidence="11">The sequence shown here is derived from an EMBL/GenBank/DDBJ whole genome shotgun (WGS) entry which is preliminary data.</text>
</comment>
<evidence type="ECO:0000256" key="8">
    <source>
        <dbReference type="ARBA" id="ARBA00049380"/>
    </source>
</evidence>
<keyword evidence="12" id="KW-1185">Reference proteome</keyword>
<name>A0A830HRJ1_9CHLO</name>
<dbReference type="Pfam" id="PF00762">
    <property type="entry name" value="Ferrochelatase"/>
    <property type="match status" value="1"/>
</dbReference>
<dbReference type="AlphaFoldDB" id="A0A830HRJ1"/>
<evidence type="ECO:0000256" key="5">
    <source>
        <dbReference type="ARBA" id="ARBA00023133"/>
    </source>
</evidence>
<comment type="subcellular location">
    <subcellularLocation>
        <location evidence="1 9">Plastid</location>
        <location evidence="1 9">Chloroplast</location>
    </subcellularLocation>
</comment>
<organism evidence="11 12">
    <name type="scientific">Pycnococcus provasolii</name>
    <dbReference type="NCBI Taxonomy" id="41880"/>
    <lineage>
        <taxon>Eukaryota</taxon>
        <taxon>Viridiplantae</taxon>
        <taxon>Chlorophyta</taxon>
        <taxon>Pseudoscourfieldiophyceae</taxon>
        <taxon>Pseudoscourfieldiales</taxon>
        <taxon>Pycnococcaceae</taxon>
        <taxon>Pycnococcus</taxon>
    </lineage>
</organism>
<dbReference type="HAMAP" id="MF_00323">
    <property type="entry name" value="Ferrochelatase"/>
    <property type="match status" value="1"/>
</dbReference>
<dbReference type="GO" id="GO:0005739">
    <property type="term" value="C:mitochondrion"/>
    <property type="evidence" value="ECO:0007669"/>
    <property type="project" value="TreeGrafter"/>
</dbReference>
<keyword evidence="9" id="KW-0934">Plastid</keyword>
<dbReference type="GO" id="GO:0004325">
    <property type="term" value="F:ferrochelatase activity"/>
    <property type="evidence" value="ECO:0007669"/>
    <property type="project" value="UniProtKB-UniRule"/>
</dbReference>
<dbReference type="SUPFAM" id="SSF103511">
    <property type="entry name" value="Chlorophyll a-b binding protein"/>
    <property type="match status" value="1"/>
</dbReference>
<keyword evidence="9" id="KW-0150">Chloroplast</keyword>
<evidence type="ECO:0000313" key="12">
    <source>
        <dbReference type="Proteomes" id="UP000660262"/>
    </source>
</evidence>
<accession>A0A830HRJ1</accession>
<dbReference type="CDD" id="cd00419">
    <property type="entry name" value="Ferrochelatase_C"/>
    <property type="match status" value="1"/>
</dbReference>
<comment type="pathway">
    <text evidence="2 9">Porphyrin-containing compound metabolism; protoheme biosynthesis; protoheme from protoporphyrin-IX: step 1/1.</text>
</comment>
<evidence type="ECO:0000256" key="6">
    <source>
        <dbReference type="ARBA" id="ARBA00023239"/>
    </source>
</evidence>
<dbReference type="InterPro" id="IPR033659">
    <property type="entry name" value="Ferrochelatase_N"/>
</dbReference>
<dbReference type="PROSITE" id="PS00534">
    <property type="entry name" value="FERROCHELATASE"/>
    <property type="match status" value="1"/>
</dbReference>
<dbReference type="SUPFAM" id="SSF53800">
    <property type="entry name" value="Chelatase"/>
    <property type="match status" value="1"/>
</dbReference>
<dbReference type="Proteomes" id="UP000660262">
    <property type="component" value="Unassembled WGS sequence"/>
</dbReference>
<dbReference type="InterPro" id="IPR019772">
    <property type="entry name" value="Ferrochelatase_AS"/>
</dbReference>
<evidence type="ECO:0000256" key="2">
    <source>
        <dbReference type="ARBA" id="ARBA00004943"/>
    </source>
</evidence>
<reference evidence="11" key="1">
    <citation type="submission" date="2020-10" db="EMBL/GenBank/DDBJ databases">
        <title>Unveiling of a novel bifunctional photoreceptor, Dualchrome1, isolated from a cosmopolitan green alga.</title>
        <authorList>
            <person name="Suzuki S."/>
            <person name="Kawachi M."/>
        </authorList>
    </citation>
    <scope>NUCLEOTIDE SEQUENCE</scope>
    <source>
        <strain evidence="11">NIES 2893</strain>
    </source>
</reference>
<evidence type="ECO:0000256" key="3">
    <source>
        <dbReference type="ARBA" id="ARBA00007718"/>
    </source>
</evidence>
<comment type="function">
    <text evidence="9">Catalyzes the ferrous insertion into protoporphyrin IX.</text>
</comment>
<dbReference type="EMBL" id="BNJQ01000019">
    <property type="protein sequence ID" value="GHP08061.1"/>
    <property type="molecule type" value="Genomic_DNA"/>
</dbReference>
<evidence type="ECO:0000256" key="7">
    <source>
        <dbReference type="ARBA" id="ARBA00023244"/>
    </source>
</evidence>
<keyword evidence="5 9" id="KW-0350">Heme biosynthesis</keyword>
<dbReference type="CDD" id="cd03411">
    <property type="entry name" value="Ferrochelatase_N"/>
    <property type="match status" value="1"/>
</dbReference>
<dbReference type="OrthoDB" id="1323at2759"/>
<feature type="compositionally biased region" description="Low complexity" evidence="10">
    <location>
        <begin position="45"/>
        <end position="61"/>
    </location>
</feature>
<sequence>MLAPALQPSRVPGTSARSGASHYGATQLLTPTRRIKRRNHRRHTAPAAAASSTRPTSSSSAGGDTAQAQPPLQDKVGVLLLNLGGPETLDDVQPFLYNLFSDEDIIRLPEPIRFLQRPLAQAISIGRAPKSAEGYASIGGGSPLRRITEQQAEALLRTLQTKFESAKNVSFNVYVGMRYWYPFTEEALEKIKSDGITRLVILPLYPQFSVSTSGSSLRLLETLLRDDPYLASIRHTVIPSWYNRVGYVESMADLIEEELKTAFKDDDVRGSANIFFSAHGVPRSYVEEAGDPYKEEMEASVSLIMSSLRRRGVMNEYTLAYQSRVGPVEWLTPYTDDVIRQLGEGGTDALLAVPISFVSEHIETLEEIDVEYRELAEESGITNWGRVPALNTNQRFIDDLALAVIEALPYADSLVNPGDFVSADGRQSLVPTGITVEDLVALYDNPSVYDKQPSAIEASIVSPGDKVPWYLDLGWTENAEKFNGRLAMLAILALIVVELATDRPVVNLAILPVINALM</sequence>
<dbReference type="NCBIfam" id="TIGR00109">
    <property type="entry name" value="hemH"/>
    <property type="match status" value="1"/>
</dbReference>
<keyword evidence="7 9" id="KW-0627">Porphyrin biosynthesis</keyword>
<evidence type="ECO:0000256" key="10">
    <source>
        <dbReference type="SAM" id="MobiDB-lite"/>
    </source>
</evidence>
<evidence type="ECO:0000256" key="9">
    <source>
        <dbReference type="RuleBase" id="RU000607"/>
    </source>
</evidence>
<gene>
    <name evidence="11" type="ORF">PPROV_000680300</name>
</gene>
<dbReference type="PANTHER" id="PTHR11108">
    <property type="entry name" value="FERROCHELATASE"/>
    <property type="match status" value="1"/>
</dbReference>
<comment type="catalytic activity">
    <reaction evidence="8 9">
        <text>heme b + 2 H(+) = protoporphyrin IX + Fe(2+)</text>
        <dbReference type="Rhea" id="RHEA:22584"/>
        <dbReference type="ChEBI" id="CHEBI:15378"/>
        <dbReference type="ChEBI" id="CHEBI:29033"/>
        <dbReference type="ChEBI" id="CHEBI:57306"/>
        <dbReference type="ChEBI" id="CHEBI:60344"/>
        <dbReference type="EC" id="4.98.1.1"/>
    </reaction>
</comment>
<protein>
    <recommendedName>
        <fullName evidence="9">Ferrochelatase</fullName>
        <ecNumber evidence="9">4.98.1.1</ecNumber>
    </recommendedName>
</protein>
<keyword evidence="6 9" id="KW-0456">Lyase</keyword>